<name>A0AAV1XG34_LUPLU</name>
<dbReference type="GO" id="GO:0005634">
    <property type="term" value="C:nucleus"/>
    <property type="evidence" value="ECO:0007669"/>
    <property type="project" value="UniProtKB-SubCell"/>
</dbReference>
<protein>
    <submittedName>
        <fullName evidence="10">Uncharacterized protein</fullName>
    </submittedName>
</protein>
<dbReference type="InterPro" id="IPR002921">
    <property type="entry name" value="Fungal_lipase-type"/>
</dbReference>
<feature type="domain" description="EDS1 EP" evidence="9">
    <location>
        <begin position="393"/>
        <end position="591"/>
    </location>
</feature>
<feature type="coiled-coil region" evidence="7">
    <location>
        <begin position="378"/>
        <end position="405"/>
    </location>
</feature>
<evidence type="ECO:0000256" key="7">
    <source>
        <dbReference type="SAM" id="Coils"/>
    </source>
</evidence>
<dbReference type="EMBL" id="CAXHTB010000014">
    <property type="protein sequence ID" value="CAL0319962.1"/>
    <property type="molecule type" value="Genomic_DNA"/>
</dbReference>
<dbReference type="PANTHER" id="PTHR47090:SF2">
    <property type="entry name" value="PROTEIN EDS1-RELATED"/>
    <property type="match status" value="1"/>
</dbReference>
<dbReference type="InterPro" id="IPR044214">
    <property type="entry name" value="EDS1-like"/>
</dbReference>
<dbReference type="Pfam" id="PF01764">
    <property type="entry name" value="Lipase_3"/>
    <property type="match status" value="1"/>
</dbReference>
<proteinExistence type="predicted"/>
<dbReference type="Pfam" id="PF18117">
    <property type="entry name" value="EDS1_EP"/>
    <property type="match status" value="1"/>
</dbReference>
<dbReference type="Proteomes" id="UP001497480">
    <property type="component" value="Unassembled WGS sequence"/>
</dbReference>
<evidence type="ECO:0000313" key="10">
    <source>
        <dbReference type="EMBL" id="CAL0319962.1"/>
    </source>
</evidence>
<evidence type="ECO:0000256" key="4">
    <source>
        <dbReference type="ARBA" id="ARBA00022801"/>
    </source>
</evidence>
<evidence type="ECO:0000313" key="11">
    <source>
        <dbReference type="Proteomes" id="UP001497480"/>
    </source>
</evidence>
<keyword evidence="7" id="KW-0175">Coiled coil</keyword>
<dbReference type="InterPro" id="IPR029058">
    <property type="entry name" value="AB_hydrolase_fold"/>
</dbReference>
<evidence type="ECO:0000256" key="3">
    <source>
        <dbReference type="ARBA" id="ARBA00022490"/>
    </source>
</evidence>
<accession>A0AAV1XG34</accession>
<sequence>MASDGKEMSGELIEKAFSLAWKAHKTPEKPYLSKINTSEVIISFPASGSIKDWYSKGPFGETKVNLKLFPSLKSIGNNEAASVNEAFQSRFEAIIAKPFIDEVKAKNKGKQIVFTGYSSGAPMAILATLWTLEKYHTPKSNGGIHPLCVTFGSPLIGNKILSHATRRENWSIYFLHYVTRYDVVPRILFSPLSSFDKFEAISQFFNPKSRSLMTQSTGKDAAISEFYFNVMSSTANVTSHAACSQMDGMDATLETVANFIPLSPYRPFGTYIFCSGNGKEGRKVVIRNPDVVLQLLFFSAQLSTAAEVDQVSERSLREHIFNGTEFQQTLGMQNVPLSFADSSGDDINLASSDLGLSTSARLSLQAAALLDERRRENEKKMRNKIDLVDEKMKELEKYKETWEHQKLGYYDAFKEQKDPDEDFQANVKRLELAAIWDEIIELLRKYKLPDFLEGNEEWINIGTRFRRLVEPLDISNYYRHLRHLEAGPYMGKGRPGRYRYTQRWFEHYKRNPEEQISESCFWATVEDLWYETSNKMKSFEDVKKDVEKIEGQIKKWVDDKELDKGIFVEGSTLVKWWNSLPQQHRQGSCIRSFIETNVL</sequence>
<dbReference type="GO" id="GO:0006629">
    <property type="term" value="P:lipid metabolic process"/>
    <property type="evidence" value="ECO:0007669"/>
    <property type="project" value="InterPro"/>
</dbReference>
<keyword evidence="4" id="KW-0378">Hydrolase</keyword>
<evidence type="ECO:0000259" key="8">
    <source>
        <dbReference type="Pfam" id="PF01764"/>
    </source>
</evidence>
<evidence type="ECO:0000256" key="6">
    <source>
        <dbReference type="ARBA" id="ARBA00023242"/>
    </source>
</evidence>
<dbReference type="AlphaFoldDB" id="A0AAV1XG34"/>
<keyword evidence="3" id="KW-0963">Cytoplasm</keyword>
<evidence type="ECO:0000256" key="5">
    <source>
        <dbReference type="ARBA" id="ARBA00022821"/>
    </source>
</evidence>
<evidence type="ECO:0000259" key="9">
    <source>
        <dbReference type="Pfam" id="PF18117"/>
    </source>
</evidence>
<dbReference type="GO" id="GO:0005737">
    <property type="term" value="C:cytoplasm"/>
    <property type="evidence" value="ECO:0007669"/>
    <property type="project" value="UniProtKB-SubCell"/>
</dbReference>
<dbReference type="PANTHER" id="PTHR47090">
    <property type="entry name" value="PROTEIN EDS1-RELATED"/>
    <property type="match status" value="1"/>
</dbReference>
<evidence type="ECO:0000256" key="1">
    <source>
        <dbReference type="ARBA" id="ARBA00004123"/>
    </source>
</evidence>
<organism evidence="10 11">
    <name type="scientific">Lupinus luteus</name>
    <name type="common">European yellow lupine</name>
    <dbReference type="NCBI Taxonomy" id="3873"/>
    <lineage>
        <taxon>Eukaryota</taxon>
        <taxon>Viridiplantae</taxon>
        <taxon>Streptophyta</taxon>
        <taxon>Embryophyta</taxon>
        <taxon>Tracheophyta</taxon>
        <taxon>Spermatophyta</taxon>
        <taxon>Magnoliopsida</taxon>
        <taxon>eudicotyledons</taxon>
        <taxon>Gunneridae</taxon>
        <taxon>Pentapetalae</taxon>
        <taxon>rosids</taxon>
        <taxon>fabids</taxon>
        <taxon>Fabales</taxon>
        <taxon>Fabaceae</taxon>
        <taxon>Papilionoideae</taxon>
        <taxon>50 kb inversion clade</taxon>
        <taxon>genistoids sensu lato</taxon>
        <taxon>core genistoids</taxon>
        <taxon>Genisteae</taxon>
        <taxon>Lupinus</taxon>
    </lineage>
</organism>
<dbReference type="GO" id="GO:0006952">
    <property type="term" value="P:defense response"/>
    <property type="evidence" value="ECO:0007669"/>
    <property type="project" value="UniProtKB-KW"/>
</dbReference>
<reference evidence="10 11" key="1">
    <citation type="submission" date="2024-03" db="EMBL/GenBank/DDBJ databases">
        <authorList>
            <person name="Martinez-Hernandez J."/>
        </authorList>
    </citation>
    <scope>NUCLEOTIDE SEQUENCE [LARGE SCALE GENOMIC DNA]</scope>
</reference>
<keyword evidence="5" id="KW-0611">Plant defense</keyword>
<dbReference type="SUPFAM" id="SSF53474">
    <property type="entry name" value="alpha/beta-Hydrolases"/>
    <property type="match status" value="1"/>
</dbReference>
<feature type="domain" description="Fungal lipase-type" evidence="8">
    <location>
        <begin position="70"/>
        <end position="188"/>
    </location>
</feature>
<gene>
    <name evidence="10" type="ORF">LLUT_LOCUS21022</name>
</gene>
<comment type="subcellular location">
    <subcellularLocation>
        <location evidence="2">Cytoplasm</location>
    </subcellularLocation>
    <subcellularLocation>
        <location evidence="1">Nucleus</location>
    </subcellularLocation>
</comment>
<keyword evidence="6" id="KW-0539">Nucleus</keyword>
<comment type="caution">
    <text evidence="10">The sequence shown here is derived from an EMBL/GenBank/DDBJ whole genome shotgun (WGS) entry which is preliminary data.</text>
</comment>
<dbReference type="InterPro" id="IPR041266">
    <property type="entry name" value="EDS1_EP"/>
</dbReference>
<dbReference type="GO" id="GO:0016787">
    <property type="term" value="F:hydrolase activity"/>
    <property type="evidence" value="ECO:0007669"/>
    <property type="project" value="UniProtKB-KW"/>
</dbReference>
<dbReference type="Gene3D" id="3.40.50.1820">
    <property type="entry name" value="alpha/beta hydrolase"/>
    <property type="match status" value="1"/>
</dbReference>
<keyword evidence="11" id="KW-1185">Reference proteome</keyword>
<evidence type="ECO:0000256" key="2">
    <source>
        <dbReference type="ARBA" id="ARBA00004496"/>
    </source>
</evidence>